<sequence>MASRKSIWSTVLSIAGIVLLISSYSIADDPTDPTSYEKMIIKLFFFSFIFSMIASIYMGILAIRANEKGILKYSPFFVVIIFIFCIALQPILMAFFGFGG</sequence>
<keyword evidence="1" id="KW-0812">Transmembrane</keyword>
<organism evidence="3 4">
    <name type="scientific">Heyndrickxia oleronia</name>
    <dbReference type="NCBI Taxonomy" id="38875"/>
    <lineage>
        <taxon>Bacteria</taxon>
        <taxon>Bacillati</taxon>
        <taxon>Bacillota</taxon>
        <taxon>Bacilli</taxon>
        <taxon>Bacillales</taxon>
        <taxon>Bacillaceae</taxon>
        <taxon>Heyndrickxia</taxon>
    </lineage>
</organism>
<dbReference type="Proteomes" id="UP001159179">
    <property type="component" value="Unassembled WGS sequence"/>
</dbReference>
<evidence type="ECO:0000256" key="1">
    <source>
        <dbReference type="SAM" id="Phobius"/>
    </source>
</evidence>
<feature type="transmembrane region" description="Helical" evidence="1">
    <location>
        <begin position="43"/>
        <end position="63"/>
    </location>
</feature>
<proteinExistence type="predicted"/>
<keyword evidence="1" id="KW-1133">Transmembrane helix</keyword>
<evidence type="ECO:0000313" key="3">
    <source>
        <dbReference type="EMBL" id="MDH5161702.1"/>
    </source>
</evidence>
<comment type="caution">
    <text evidence="3">The sequence shown here is derived from an EMBL/GenBank/DDBJ whole genome shotgun (WGS) entry which is preliminary data.</text>
</comment>
<reference evidence="3" key="1">
    <citation type="submission" date="2023-03" db="EMBL/GenBank/DDBJ databases">
        <title>Bacterial isolates from washroom surfaces on a university campus.</title>
        <authorList>
            <person name="Holman D.B."/>
            <person name="Gzyl K.E."/>
            <person name="Taheri A.E."/>
        </authorList>
    </citation>
    <scope>NUCLEOTIDE SEQUENCE</scope>
    <source>
        <strain evidence="3">RD03</strain>
    </source>
</reference>
<feature type="transmembrane region" description="Helical" evidence="1">
    <location>
        <begin position="75"/>
        <end position="98"/>
    </location>
</feature>
<gene>
    <name evidence="3" type="ORF">P5X88_12185</name>
</gene>
<accession>A0AAW6SWP4</accession>
<dbReference type="AlphaFoldDB" id="A0AAW6SWP4"/>
<keyword evidence="2" id="KW-0732">Signal</keyword>
<dbReference type="RefSeq" id="WP_058004963.1">
    <property type="nucleotide sequence ID" value="NZ_JAROYP010000006.1"/>
</dbReference>
<name>A0AAW6SWP4_9BACI</name>
<feature type="signal peptide" evidence="2">
    <location>
        <begin position="1"/>
        <end position="27"/>
    </location>
</feature>
<feature type="chain" id="PRO_5043633461" evidence="2">
    <location>
        <begin position="28"/>
        <end position="100"/>
    </location>
</feature>
<protein>
    <submittedName>
        <fullName evidence="3">Uncharacterized protein</fullName>
    </submittedName>
</protein>
<evidence type="ECO:0000313" key="4">
    <source>
        <dbReference type="Proteomes" id="UP001159179"/>
    </source>
</evidence>
<dbReference type="EMBL" id="JAROYP010000006">
    <property type="protein sequence ID" value="MDH5161702.1"/>
    <property type="molecule type" value="Genomic_DNA"/>
</dbReference>
<keyword evidence="1" id="KW-0472">Membrane</keyword>
<evidence type="ECO:0000256" key="2">
    <source>
        <dbReference type="SAM" id="SignalP"/>
    </source>
</evidence>